<keyword evidence="12" id="KW-1185">Reference proteome</keyword>
<keyword evidence="5 9" id="KW-0812">Transmembrane</keyword>
<feature type="transmembrane region" description="Helical" evidence="9">
    <location>
        <begin position="530"/>
        <end position="550"/>
    </location>
</feature>
<feature type="transmembrane region" description="Helical" evidence="9">
    <location>
        <begin position="229"/>
        <end position="249"/>
    </location>
</feature>
<organism evidence="11 12">
    <name type="scientific">Trichinella pseudospiralis</name>
    <name type="common">Parasitic roundworm</name>
    <dbReference type="NCBI Taxonomy" id="6337"/>
    <lineage>
        <taxon>Eukaryota</taxon>
        <taxon>Metazoa</taxon>
        <taxon>Ecdysozoa</taxon>
        <taxon>Nematoda</taxon>
        <taxon>Enoplea</taxon>
        <taxon>Dorylaimia</taxon>
        <taxon>Trichinellida</taxon>
        <taxon>Trichinellidae</taxon>
        <taxon>Trichinella</taxon>
    </lineage>
</organism>
<dbReference type="Gene3D" id="1.20.1740.10">
    <property type="entry name" value="Amino acid/polyamine transporter I"/>
    <property type="match status" value="1"/>
</dbReference>
<feature type="transmembrane region" description="Helical" evidence="9">
    <location>
        <begin position="437"/>
        <end position="457"/>
    </location>
</feature>
<keyword evidence="4" id="KW-0813">Transport</keyword>
<evidence type="ECO:0000256" key="9">
    <source>
        <dbReference type="SAM" id="Phobius"/>
    </source>
</evidence>
<feature type="transmembrane region" description="Helical" evidence="9">
    <location>
        <begin position="354"/>
        <end position="375"/>
    </location>
</feature>
<feature type="transmembrane region" description="Helical" evidence="9">
    <location>
        <begin position="406"/>
        <end position="425"/>
    </location>
</feature>
<evidence type="ECO:0000256" key="5">
    <source>
        <dbReference type="ARBA" id="ARBA00022692"/>
    </source>
</evidence>
<dbReference type="GO" id="GO:0055064">
    <property type="term" value="P:chloride ion homeostasis"/>
    <property type="evidence" value="ECO:0007669"/>
    <property type="project" value="TreeGrafter"/>
</dbReference>
<feature type="transmembrane region" description="Helical" evidence="9">
    <location>
        <begin position="90"/>
        <end position="109"/>
    </location>
</feature>
<dbReference type="GO" id="GO:0015379">
    <property type="term" value="F:potassium:chloride symporter activity"/>
    <property type="evidence" value="ECO:0007669"/>
    <property type="project" value="TreeGrafter"/>
</dbReference>
<dbReference type="FunFam" id="1.20.1740.10:FF:000013">
    <property type="entry name" value="Solute carrier family 12 member"/>
    <property type="match status" value="1"/>
</dbReference>
<dbReference type="Pfam" id="PF00324">
    <property type="entry name" value="AA_permease"/>
    <property type="match status" value="1"/>
</dbReference>
<sequence>LFTIATDQPMDRTSSVSLPDVDKQMPTTTTTTTTTTRNEHCQPERITHVDHQEELFQESQLNTIDEDDRAGWLSHLLYGKQHGFGTWDGVFTTVVINTFGITVFLRTGWVVANAGIGESVLILLLGIMLAIIPVLSAIEICERCQIQSGGVYFLVSHVLGAKIGGAVGIIFILGQIVANSMVAVGFGESMASLINVENIWVSRGFALGSTIILLGVNVAGIKWVIRTQIALLCILILAVCDFLIGALATRKPESGVLGMSSEVFVNNSKPDYEPGENFFTVFGVYFSTFTGILSGVNMSGDLKDPVTSIPLGELAGLGVSVLMALAFILSLGSIGERSALHLDINFVQKASLTGFLLLGGIYVSSLSAIISGLYVSPRLLQSIAAENVIGFMKCLVKGRGPNKEPVYATVLVTILTLIFIFIGSFNLLAKIATLPYLMMYAFINYSYFSLAMTYDLVQLKQNKSTDYGTVYKLETDLPPVDGVFPSELSIQPIVSKKKSWYSYITNRWLALIGAAANIMLIFFIDWKSTLILLAILCLIYFYIGQTTPGVSQGGISQFSVVNSFKFVLGKSDPTAKEQPVIPYNTPEMKTEITQVTASEYNY</sequence>
<dbReference type="InterPro" id="IPR004842">
    <property type="entry name" value="SLC12A_fam"/>
</dbReference>
<feature type="transmembrane region" description="Helical" evidence="9">
    <location>
        <begin position="198"/>
        <end position="217"/>
    </location>
</feature>
<evidence type="ECO:0000313" key="11">
    <source>
        <dbReference type="EMBL" id="KRZ24678.1"/>
    </source>
</evidence>
<dbReference type="AlphaFoldDB" id="A0A0V1IPY4"/>
<dbReference type="EMBL" id="JYDS01000116">
    <property type="protein sequence ID" value="KRZ24678.1"/>
    <property type="molecule type" value="Genomic_DNA"/>
</dbReference>
<feature type="transmembrane region" description="Helical" evidence="9">
    <location>
        <begin position="121"/>
        <end position="138"/>
    </location>
</feature>
<keyword evidence="6 9" id="KW-1133">Transmembrane helix</keyword>
<keyword evidence="7 9" id="KW-0472">Membrane</keyword>
<dbReference type="GO" id="GO:0006884">
    <property type="term" value="P:cell volume homeostasis"/>
    <property type="evidence" value="ECO:0007669"/>
    <property type="project" value="TreeGrafter"/>
</dbReference>
<comment type="caution">
    <text evidence="11">The sequence shown here is derived from an EMBL/GenBank/DDBJ whole genome shotgun (WGS) entry which is preliminary data.</text>
</comment>
<dbReference type="InterPro" id="IPR004841">
    <property type="entry name" value="AA-permease/SLC12A_dom"/>
</dbReference>
<feature type="transmembrane region" description="Helical" evidence="9">
    <location>
        <begin position="506"/>
        <end position="524"/>
    </location>
</feature>
<evidence type="ECO:0000256" key="6">
    <source>
        <dbReference type="ARBA" id="ARBA00022989"/>
    </source>
</evidence>
<feature type="compositionally biased region" description="Low complexity" evidence="8">
    <location>
        <begin position="27"/>
        <end position="36"/>
    </location>
</feature>
<feature type="non-terminal residue" evidence="11">
    <location>
        <position position="1"/>
    </location>
</feature>
<comment type="similarity">
    <text evidence="2">Belongs to the SLC12A transporter family.</text>
</comment>
<evidence type="ECO:0000256" key="7">
    <source>
        <dbReference type="ARBA" id="ARBA00023136"/>
    </source>
</evidence>
<name>A0A0V1IPY4_TRIPS</name>
<evidence type="ECO:0000256" key="8">
    <source>
        <dbReference type="SAM" id="MobiDB-lite"/>
    </source>
</evidence>
<feature type="transmembrane region" description="Helical" evidence="9">
    <location>
        <begin position="278"/>
        <end position="299"/>
    </location>
</feature>
<dbReference type="GO" id="GO:1990573">
    <property type="term" value="P:potassium ion import across plasma membrane"/>
    <property type="evidence" value="ECO:0007669"/>
    <property type="project" value="TreeGrafter"/>
</dbReference>
<proteinExistence type="inferred from homology"/>
<dbReference type="GO" id="GO:0016020">
    <property type="term" value="C:membrane"/>
    <property type="evidence" value="ECO:0007669"/>
    <property type="project" value="UniProtKB-SubCell"/>
</dbReference>
<accession>A0A0V1IPY4</accession>
<evidence type="ECO:0000256" key="2">
    <source>
        <dbReference type="ARBA" id="ARBA00010593"/>
    </source>
</evidence>
<evidence type="ECO:0000256" key="3">
    <source>
        <dbReference type="ARBA" id="ARBA00019359"/>
    </source>
</evidence>
<dbReference type="PANTHER" id="PTHR11827">
    <property type="entry name" value="SOLUTE CARRIER FAMILY 12, CATION COTRANSPORTERS"/>
    <property type="match status" value="1"/>
</dbReference>
<comment type="subcellular location">
    <subcellularLocation>
        <location evidence="1">Membrane</location>
        <topology evidence="1">Multi-pass membrane protein</topology>
    </subcellularLocation>
</comment>
<evidence type="ECO:0000256" key="4">
    <source>
        <dbReference type="ARBA" id="ARBA00022448"/>
    </source>
</evidence>
<gene>
    <name evidence="11" type="primary">slc12a8</name>
    <name evidence="11" type="ORF">T4B_14227</name>
</gene>
<protein>
    <recommendedName>
        <fullName evidence="3">Solute carrier family 12 member 9</fullName>
    </recommendedName>
</protein>
<evidence type="ECO:0000313" key="12">
    <source>
        <dbReference type="Proteomes" id="UP000054805"/>
    </source>
</evidence>
<feature type="domain" description="Amino acid permease/ SLC12A" evidence="10">
    <location>
        <begin position="97"/>
        <end position="456"/>
    </location>
</feature>
<feature type="region of interest" description="Disordered" evidence="8">
    <location>
        <begin position="1"/>
        <end position="38"/>
    </location>
</feature>
<evidence type="ECO:0000259" key="10">
    <source>
        <dbReference type="Pfam" id="PF00324"/>
    </source>
</evidence>
<feature type="transmembrane region" description="Helical" evidence="9">
    <location>
        <begin position="150"/>
        <end position="178"/>
    </location>
</feature>
<evidence type="ECO:0000256" key="1">
    <source>
        <dbReference type="ARBA" id="ARBA00004141"/>
    </source>
</evidence>
<dbReference type="Proteomes" id="UP000054805">
    <property type="component" value="Unassembled WGS sequence"/>
</dbReference>
<dbReference type="PANTHER" id="PTHR11827:SF6">
    <property type="entry name" value="SOLUTE CARRIER FAMILY 12 MEMBER 8"/>
    <property type="match status" value="1"/>
</dbReference>
<dbReference type="GO" id="GO:0055075">
    <property type="term" value="P:potassium ion homeostasis"/>
    <property type="evidence" value="ECO:0007669"/>
    <property type="project" value="TreeGrafter"/>
</dbReference>
<feature type="transmembrane region" description="Helical" evidence="9">
    <location>
        <begin position="311"/>
        <end position="334"/>
    </location>
</feature>
<reference evidence="11 12" key="1">
    <citation type="submission" date="2015-01" db="EMBL/GenBank/DDBJ databases">
        <title>Evolution of Trichinella species and genotypes.</title>
        <authorList>
            <person name="Korhonen P.K."/>
            <person name="Edoardo P."/>
            <person name="Giuseppe L.R."/>
            <person name="Gasser R.B."/>
        </authorList>
    </citation>
    <scope>NUCLEOTIDE SEQUENCE [LARGE SCALE GENOMIC DNA]</scope>
    <source>
        <strain evidence="11">ISS588</strain>
    </source>
</reference>